<dbReference type="PROSITE" id="PS00107">
    <property type="entry name" value="PROTEIN_KINASE_ATP"/>
    <property type="match status" value="1"/>
</dbReference>
<keyword evidence="15 21" id="KW-0472">Membrane</keyword>
<gene>
    <name evidence="23" type="ORF">RGQ29_016700</name>
</gene>
<dbReference type="InterPro" id="IPR011009">
    <property type="entry name" value="Kinase-like_dom_sf"/>
</dbReference>
<dbReference type="Pfam" id="PF00069">
    <property type="entry name" value="Pkinase"/>
    <property type="match status" value="1"/>
</dbReference>
<keyword evidence="12" id="KW-0418">Kinase</keyword>
<dbReference type="FunFam" id="3.80.10.10:FF:000095">
    <property type="entry name" value="LRR receptor-like serine/threonine-protein kinase GSO1"/>
    <property type="match status" value="1"/>
</dbReference>
<evidence type="ECO:0000256" key="11">
    <source>
        <dbReference type="ARBA" id="ARBA00022741"/>
    </source>
</evidence>
<dbReference type="GO" id="GO:0005524">
    <property type="term" value="F:ATP binding"/>
    <property type="evidence" value="ECO:0007669"/>
    <property type="project" value="UniProtKB-UniRule"/>
</dbReference>
<organism evidence="23 24">
    <name type="scientific">Quercus rubra</name>
    <name type="common">Northern red oak</name>
    <name type="synonym">Quercus borealis</name>
    <dbReference type="NCBI Taxonomy" id="3512"/>
    <lineage>
        <taxon>Eukaryota</taxon>
        <taxon>Viridiplantae</taxon>
        <taxon>Streptophyta</taxon>
        <taxon>Embryophyta</taxon>
        <taxon>Tracheophyta</taxon>
        <taxon>Spermatophyta</taxon>
        <taxon>Magnoliopsida</taxon>
        <taxon>eudicotyledons</taxon>
        <taxon>Gunneridae</taxon>
        <taxon>Pentapetalae</taxon>
        <taxon>rosids</taxon>
        <taxon>fabids</taxon>
        <taxon>Fagales</taxon>
        <taxon>Fagaceae</taxon>
        <taxon>Quercus</taxon>
    </lineage>
</organism>
<keyword evidence="14 21" id="KW-1133">Transmembrane helix</keyword>
<evidence type="ECO:0000313" key="23">
    <source>
        <dbReference type="EMBL" id="KAK4592275.1"/>
    </source>
</evidence>
<keyword evidence="17" id="KW-0325">Glycoprotein</keyword>
<evidence type="ECO:0000256" key="5">
    <source>
        <dbReference type="ARBA" id="ARBA00022553"/>
    </source>
</evidence>
<evidence type="ECO:0000256" key="10">
    <source>
        <dbReference type="ARBA" id="ARBA00022737"/>
    </source>
</evidence>
<evidence type="ECO:0000256" key="2">
    <source>
        <dbReference type="ARBA" id="ARBA00012513"/>
    </source>
</evidence>
<dbReference type="InterPro" id="IPR032675">
    <property type="entry name" value="LRR_dom_sf"/>
</dbReference>
<evidence type="ECO:0000256" key="18">
    <source>
        <dbReference type="ARBA" id="ARBA00047899"/>
    </source>
</evidence>
<evidence type="ECO:0000256" key="1">
    <source>
        <dbReference type="ARBA" id="ARBA00004162"/>
    </source>
</evidence>
<accession>A0AAN7FFF6</accession>
<keyword evidence="7" id="KW-0808">Transferase</keyword>
<dbReference type="SMART" id="SM00220">
    <property type="entry name" value="S_TKc"/>
    <property type="match status" value="1"/>
</dbReference>
<sequence length="730" mass="81632">MHGSLPSNIGFTLPNIARFSIANNQFIGSIPNPISNASNLYDLVLNNNKLSGKVPSLEKLYKITFFGITLNNLGNGGASDLSFLCSLTNATYMTTFAINANNFERELPKCIVNFSTTLDTLYLDNNKISRKIPTKIGNLINLGDLQMWQNKLSGDIPSEIGKLNKLQDLNLIENGFFGNIPSSLENLTVLINLHLYKNDLQGKIPLTLRKCQNLFLLNLANNNLIGFISPQVIGPSFSLVVLDLSSNQFIGVLPMEIGILKNLEYLNISENMLFGKILASPGNCVKLEFLDIRRNFFQGIIPPSFGSLRGLEKLDPSNNNLSGQILEFLEQFVFLKFLNLSYNHFDGEVPMEGVFKNMSATFINGNGKLCGGIPEFQLPKCKYKNSKKIKLTLTLKLIISIHSVLFGLTLVISLLLLFSLRLKRKANNSNDLGNLLLNLSYQSLLNATDGFLSTNLIGVGSFGFVYKGILNKGDNIVAVKVLNLLRHGASKSYLTKCEALRNIRHHNLVKVHTIYSSVDYQGNDFKALVYEFMENGNLDEWLQPTQITNEVLEEQRNLSLLLRINIVINVANALDYLHHHCQSPIIHYDLKPSNVLLDDDMNGHVGDFGLARFLLDATQYCSSNQSSSIRVRGTIGYNPPEYGIGNEVSTYGDVYSYGILLLETFTRKRLIDNIFRDGLNLHDSVNATLPKGIIDIIDPTLLWERKEEDMRMNDITCNEGQNEVQKDKNV</sequence>
<dbReference type="EC" id="2.7.11.1" evidence="2"/>
<feature type="domain" description="Protein kinase" evidence="22">
    <location>
        <begin position="451"/>
        <end position="730"/>
    </location>
</feature>
<comment type="subcellular location">
    <subcellularLocation>
        <location evidence="1">Cell membrane</location>
        <topology evidence="1">Single-pass membrane protein</topology>
    </subcellularLocation>
</comment>
<evidence type="ECO:0000256" key="21">
    <source>
        <dbReference type="SAM" id="Phobius"/>
    </source>
</evidence>
<evidence type="ECO:0000313" key="24">
    <source>
        <dbReference type="Proteomes" id="UP001324115"/>
    </source>
</evidence>
<keyword evidence="5" id="KW-0597">Phosphoprotein</keyword>
<dbReference type="SUPFAM" id="SSF52058">
    <property type="entry name" value="L domain-like"/>
    <property type="match status" value="2"/>
</dbReference>
<evidence type="ECO:0000256" key="16">
    <source>
        <dbReference type="ARBA" id="ARBA00023170"/>
    </source>
</evidence>
<dbReference type="FunFam" id="1.10.510.10:FF:000358">
    <property type="entry name" value="Putative leucine-rich repeat receptor-like serine/threonine-protein kinase"/>
    <property type="match status" value="1"/>
</dbReference>
<dbReference type="Gene3D" id="1.10.510.10">
    <property type="entry name" value="Transferase(Phosphotransferase) domain 1"/>
    <property type="match status" value="1"/>
</dbReference>
<keyword evidence="24" id="KW-1185">Reference proteome</keyword>
<name>A0AAN7FFF6_QUERU</name>
<evidence type="ECO:0000259" key="22">
    <source>
        <dbReference type="PROSITE" id="PS50011"/>
    </source>
</evidence>
<dbReference type="GO" id="GO:0005886">
    <property type="term" value="C:plasma membrane"/>
    <property type="evidence" value="ECO:0007669"/>
    <property type="project" value="UniProtKB-SubCell"/>
</dbReference>
<dbReference type="GO" id="GO:0004674">
    <property type="term" value="F:protein serine/threonine kinase activity"/>
    <property type="evidence" value="ECO:0007669"/>
    <property type="project" value="UniProtKB-KW"/>
</dbReference>
<dbReference type="PROSITE" id="PS50011">
    <property type="entry name" value="PROTEIN_KINASE_DOM"/>
    <property type="match status" value="1"/>
</dbReference>
<keyword evidence="10" id="KW-0677">Repeat</keyword>
<feature type="transmembrane region" description="Helical" evidence="21">
    <location>
        <begin position="397"/>
        <end position="418"/>
    </location>
</feature>
<evidence type="ECO:0000256" key="4">
    <source>
        <dbReference type="ARBA" id="ARBA00022527"/>
    </source>
</evidence>
<feature type="binding site" evidence="20">
    <location>
        <position position="480"/>
    </location>
    <ligand>
        <name>ATP</name>
        <dbReference type="ChEBI" id="CHEBI:30616"/>
    </ligand>
</feature>
<dbReference type="Proteomes" id="UP001324115">
    <property type="component" value="Unassembled WGS sequence"/>
</dbReference>
<evidence type="ECO:0000256" key="3">
    <source>
        <dbReference type="ARBA" id="ARBA00022475"/>
    </source>
</evidence>
<evidence type="ECO:0000256" key="12">
    <source>
        <dbReference type="ARBA" id="ARBA00022777"/>
    </source>
</evidence>
<keyword evidence="11 20" id="KW-0547">Nucleotide-binding</keyword>
<evidence type="ECO:0000256" key="8">
    <source>
        <dbReference type="ARBA" id="ARBA00022692"/>
    </source>
</evidence>
<evidence type="ECO:0000256" key="20">
    <source>
        <dbReference type="PROSITE-ProRule" id="PRU10141"/>
    </source>
</evidence>
<dbReference type="InterPro" id="IPR001611">
    <property type="entry name" value="Leu-rich_rpt"/>
</dbReference>
<comment type="catalytic activity">
    <reaction evidence="19">
        <text>L-seryl-[protein] + ATP = O-phospho-L-seryl-[protein] + ADP + H(+)</text>
        <dbReference type="Rhea" id="RHEA:17989"/>
        <dbReference type="Rhea" id="RHEA-COMP:9863"/>
        <dbReference type="Rhea" id="RHEA-COMP:11604"/>
        <dbReference type="ChEBI" id="CHEBI:15378"/>
        <dbReference type="ChEBI" id="CHEBI:29999"/>
        <dbReference type="ChEBI" id="CHEBI:30616"/>
        <dbReference type="ChEBI" id="CHEBI:83421"/>
        <dbReference type="ChEBI" id="CHEBI:456216"/>
        <dbReference type="EC" id="2.7.11.1"/>
    </reaction>
</comment>
<dbReference type="FunFam" id="3.30.200.20:FF:000432">
    <property type="entry name" value="LRR receptor-like serine/threonine-protein kinase EFR"/>
    <property type="match status" value="1"/>
</dbReference>
<keyword evidence="6" id="KW-0433">Leucine-rich repeat</keyword>
<dbReference type="Gene3D" id="3.30.200.20">
    <property type="entry name" value="Phosphorylase Kinase, domain 1"/>
    <property type="match status" value="1"/>
</dbReference>
<keyword evidence="4" id="KW-0723">Serine/threonine-protein kinase</keyword>
<dbReference type="InterPro" id="IPR051809">
    <property type="entry name" value="Plant_receptor-like_S/T_kinase"/>
</dbReference>
<dbReference type="PANTHER" id="PTHR27008:SF577">
    <property type="entry name" value="PROTEIN KINASE DOMAIN-CONTAINING PROTEIN"/>
    <property type="match status" value="1"/>
</dbReference>
<dbReference type="EMBL" id="JAXUIC010000004">
    <property type="protein sequence ID" value="KAK4592275.1"/>
    <property type="molecule type" value="Genomic_DNA"/>
</dbReference>
<dbReference type="InterPro" id="IPR000719">
    <property type="entry name" value="Prot_kinase_dom"/>
</dbReference>
<evidence type="ECO:0000256" key="19">
    <source>
        <dbReference type="ARBA" id="ARBA00048679"/>
    </source>
</evidence>
<evidence type="ECO:0000256" key="7">
    <source>
        <dbReference type="ARBA" id="ARBA00022679"/>
    </source>
</evidence>
<protein>
    <recommendedName>
        <fullName evidence="2">non-specific serine/threonine protein kinase</fullName>
        <ecNumber evidence="2">2.7.11.1</ecNumber>
    </recommendedName>
</protein>
<keyword evidence="8 21" id="KW-0812">Transmembrane</keyword>
<dbReference type="Pfam" id="PF00560">
    <property type="entry name" value="LRR_1"/>
    <property type="match status" value="4"/>
</dbReference>
<dbReference type="PROSITE" id="PS00108">
    <property type="entry name" value="PROTEIN_KINASE_ST"/>
    <property type="match status" value="1"/>
</dbReference>
<comment type="catalytic activity">
    <reaction evidence="18">
        <text>L-threonyl-[protein] + ATP = O-phospho-L-threonyl-[protein] + ADP + H(+)</text>
        <dbReference type="Rhea" id="RHEA:46608"/>
        <dbReference type="Rhea" id="RHEA-COMP:11060"/>
        <dbReference type="Rhea" id="RHEA-COMP:11605"/>
        <dbReference type="ChEBI" id="CHEBI:15378"/>
        <dbReference type="ChEBI" id="CHEBI:30013"/>
        <dbReference type="ChEBI" id="CHEBI:30616"/>
        <dbReference type="ChEBI" id="CHEBI:61977"/>
        <dbReference type="ChEBI" id="CHEBI:456216"/>
        <dbReference type="EC" id="2.7.11.1"/>
    </reaction>
</comment>
<dbReference type="PANTHER" id="PTHR27008">
    <property type="entry name" value="OS04G0122200 PROTEIN"/>
    <property type="match status" value="1"/>
</dbReference>
<evidence type="ECO:0000256" key="17">
    <source>
        <dbReference type="ARBA" id="ARBA00023180"/>
    </source>
</evidence>
<evidence type="ECO:0000256" key="6">
    <source>
        <dbReference type="ARBA" id="ARBA00022614"/>
    </source>
</evidence>
<reference evidence="23 24" key="1">
    <citation type="journal article" date="2023" name="G3 (Bethesda)">
        <title>A haplotype-resolved chromosome-scale genome for Quercus rubra L. provides insights into the genetics of adaptive traits for red oak species.</title>
        <authorList>
            <person name="Kapoor B."/>
            <person name="Jenkins J."/>
            <person name="Schmutz J."/>
            <person name="Zhebentyayeva T."/>
            <person name="Kuelheim C."/>
            <person name="Coggeshall M."/>
            <person name="Heim C."/>
            <person name="Lasky J.R."/>
            <person name="Leites L."/>
            <person name="Islam-Faridi N."/>
            <person name="Romero-Severson J."/>
            <person name="DeLeo V.L."/>
            <person name="Lucas S.M."/>
            <person name="Lazic D."/>
            <person name="Gailing O."/>
            <person name="Carlson J."/>
            <person name="Staton M."/>
        </authorList>
    </citation>
    <scope>NUCLEOTIDE SEQUENCE [LARGE SCALE GENOMIC DNA]</scope>
    <source>
        <strain evidence="23">Pseudo-F2</strain>
    </source>
</reference>
<dbReference type="InterPro" id="IPR008271">
    <property type="entry name" value="Ser/Thr_kinase_AS"/>
</dbReference>
<evidence type="ECO:0000256" key="15">
    <source>
        <dbReference type="ARBA" id="ARBA00023136"/>
    </source>
</evidence>
<keyword evidence="9" id="KW-0732">Signal</keyword>
<evidence type="ECO:0000256" key="13">
    <source>
        <dbReference type="ARBA" id="ARBA00022840"/>
    </source>
</evidence>
<dbReference type="AlphaFoldDB" id="A0AAN7FFF6"/>
<keyword evidence="13 20" id="KW-0067">ATP-binding</keyword>
<evidence type="ECO:0000256" key="9">
    <source>
        <dbReference type="ARBA" id="ARBA00022729"/>
    </source>
</evidence>
<evidence type="ECO:0000256" key="14">
    <source>
        <dbReference type="ARBA" id="ARBA00022989"/>
    </source>
</evidence>
<comment type="caution">
    <text evidence="23">The sequence shown here is derived from an EMBL/GenBank/DDBJ whole genome shotgun (WGS) entry which is preliminary data.</text>
</comment>
<dbReference type="Gene3D" id="3.80.10.10">
    <property type="entry name" value="Ribonuclease Inhibitor"/>
    <property type="match status" value="2"/>
</dbReference>
<keyword evidence="16" id="KW-0675">Receptor</keyword>
<proteinExistence type="predicted"/>
<keyword evidence="3" id="KW-1003">Cell membrane</keyword>
<dbReference type="InterPro" id="IPR017441">
    <property type="entry name" value="Protein_kinase_ATP_BS"/>
</dbReference>
<dbReference type="SUPFAM" id="SSF56112">
    <property type="entry name" value="Protein kinase-like (PK-like)"/>
    <property type="match status" value="1"/>
</dbReference>